<proteinExistence type="predicted"/>
<gene>
    <name evidence="1" type="ORF">A8806_10549</name>
</gene>
<accession>A0A2Y9BF51</accession>
<dbReference type="AlphaFoldDB" id="A0A2Y9BF51"/>
<sequence length="74" mass="8695">MDKLLRNVILKYSGIALESDKQNLLDLPVYEEVWVYIIIELEEKHKLPMLQVMEEINSSEFNLETICKKLELAS</sequence>
<evidence type="ECO:0000313" key="1">
    <source>
        <dbReference type="EMBL" id="PWJ29749.1"/>
    </source>
</evidence>
<keyword evidence="2" id="KW-1185">Reference proteome</keyword>
<comment type="caution">
    <text evidence="1">The sequence shown here is derived from an EMBL/GenBank/DDBJ whole genome shotgun (WGS) entry which is preliminary data.</text>
</comment>
<dbReference type="Proteomes" id="UP000245845">
    <property type="component" value="Unassembled WGS sequence"/>
</dbReference>
<organism evidence="1 2">
    <name type="scientific">Faecalicatena orotica</name>
    <dbReference type="NCBI Taxonomy" id="1544"/>
    <lineage>
        <taxon>Bacteria</taxon>
        <taxon>Bacillati</taxon>
        <taxon>Bacillota</taxon>
        <taxon>Clostridia</taxon>
        <taxon>Lachnospirales</taxon>
        <taxon>Lachnospiraceae</taxon>
        <taxon>Faecalicatena</taxon>
    </lineage>
</organism>
<dbReference type="RefSeq" id="WP_109730895.1">
    <property type="nucleotide sequence ID" value="NZ_BAAACK010000018.1"/>
</dbReference>
<dbReference type="OrthoDB" id="2056244at2"/>
<reference evidence="1 2" key="1">
    <citation type="submission" date="2018-05" db="EMBL/GenBank/DDBJ databases">
        <title>The Hungate 1000. A catalogue of reference genomes from the rumen microbiome.</title>
        <authorList>
            <person name="Kelly W."/>
        </authorList>
    </citation>
    <scope>NUCLEOTIDE SEQUENCE [LARGE SCALE GENOMIC DNA]</scope>
    <source>
        <strain evidence="1 2">NLAE-zl-C242</strain>
    </source>
</reference>
<evidence type="ECO:0000313" key="2">
    <source>
        <dbReference type="Proteomes" id="UP000245845"/>
    </source>
</evidence>
<dbReference type="EMBL" id="QGDL01000005">
    <property type="protein sequence ID" value="PWJ29749.1"/>
    <property type="molecule type" value="Genomic_DNA"/>
</dbReference>
<protein>
    <submittedName>
        <fullName evidence="1">Uncharacterized protein</fullName>
    </submittedName>
</protein>
<name>A0A2Y9BF51_9FIRM</name>